<dbReference type="Proteomes" id="UP001274830">
    <property type="component" value="Unassembled WGS sequence"/>
</dbReference>
<accession>A0AAE0TRA2</accession>
<evidence type="ECO:0000313" key="4">
    <source>
        <dbReference type="Proteomes" id="UP001274830"/>
    </source>
</evidence>
<organism evidence="3 4">
    <name type="scientific">Recurvomyces mirabilis</name>
    <dbReference type="NCBI Taxonomy" id="574656"/>
    <lineage>
        <taxon>Eukaryota</taxon>
        <taxon>Fungi</taxon>
        <taxon>Dikarya</taxon>
        <taxon>Ascomycota</taxon>
        <taxon>Pezizomycotina</taxon>
        <taxon>Dothideomycetes</taxon>
        <taxon>Dothideomycetidae</taxon>
        <taxon>Mycosphaerellales</taxon>
        <taxon>Teratosphaeriaceae</taxon>
        <taxon>Recurvomyces</taxon>
    </lineage>
</organism>
<evidence type="ECO:0000256" key="1">
    <source>
        <dbReference type="SAM" id="MobiDB-lite"/>
    </source>
</evidence>
<evidence type="ECO:0000313" key="3">
    <source>
        <dbReference type="EMBL" id="KAK3670511.1"/>
    </source>
</evidence>
<evidence type="ECO:0000256" key="2">
    <source>
        <dbReference type="SAM" id="SignalP"/>
    </source>
</evidence>
<comment type="caution">
    <text evidence="3">The sequence shown here is derived from an EMBL/GenBank/DDBJ whole genome shotgun (WGS) entry which is preliminary data.</text>
</comment>
<feature type="region of interest" description="Disordered" evidence="1">
    <location>
        <begin position="51"/>
        <end position="71"/>
    </location>
</feature>
<name>A0AAE0TRA2_9PEZI</name>
<reference evidence="3" key="1">
    <citation type="submission" date="2023-07" db="EMBL/GenBank/DDBJ databases">
        <title>Black Yeasts Isolated from many extreme environments.</title>
        <authorList>
            <person name="Coleine C."/>
            <person name="Stajich J.E."/>
            <person name="Selbmann L."/>
        </authorList>
    </citation>
    <scope>NUCLEOTIDE SEQUENCE</scope>
    <source>
        <strain evidence="3">CCFEE 5485</strain>
    </source>
</reference>
<evidence type="ECO:0008006" key="5">
    <source>
        <dbReference type="Google" id="ProtNLM"/>
    </source>
</evidence>
<sequence length="226" mass="24075">MLAPLGMFLLLACLLCADDAAPAQQVDTRATMAAPSPSIITVTVISASTTSPLASSAGPTTMTPGSAPTTTAVLSSPPFDPAKLTTATITPFSNTKSSMLLIFTNPAPGLNDDTNDCVFRLMVDDYKDVWQDSHGFWAKKDHPGPEHTAVYLAMDAPNPTCSTYRREIVTASAPARFETSRMPDPPKEAGFICPNAGPWGKEKVDCYRAFSDTRYNTNGHGAQTRA</sequence>
<keyword evidence="4" id="KW-1185">Reference proteome</keyword>
<feature type="signal peptide" evidence="2">
    <location>
        <begin position="1"/>
        <end position="23"/>
    </location>
</feature>
<keyword evidence="2" id="KW-0732">Signal</keyword>
<proteinExistence type="predicted"/>
<protein>
    <recommendedName>
        <fullName evidence="5">Ubiquitin 3 binding protein But2 C-terminal domain-containing protein</fullName>
    </recommendedName>
</protein>
<feature type="chain" id="PRO_5042141976" description="Ubiquitin 3 binding protein But2 C-terminal domain-containing protein" evidence="2">
    <location>
        <begin position="24"/>
        <end position="226"/>
    </location>
</feature>
<dbReference type="AlphaFoldDB" id="A0AAE0TRA2"/>
<gene>
    <name evidence="3" type="ORF">LTR78_009615</name>
</gene>
<dbReference type="EMBL" id="JAUTXT010000055">
    <property type="protein sequence ID" value="KAK3670511.1"/>
    <property type="molecule type" value="Genomic_DNA"/>
</dbReference>